<reference evidence="1" key="1">
    <citation type="submission" date="2023-06" db="EMBL/GenBank/DDBJ databases">
        <title>Multi-omics analyses reveal the molecular pathogenesis toolkit of Lasiodiplodia hormozganensis, a cross-kingdom pathogen.</title>
        <authorList>
            <person name="Felix C."/>
            <person name="Meneses R."/>
            <person name="Goncalves M.F.M."/>
            <person name="Tilleman L."/>
            <person name="Duarte A.S."/>
            <person name="Jorrin-Novo J.V."/>
            <person name="Van De Peer Y."/>
            <person name="Deforce D."/>
            <person name="Van Nieuwerburgh F."/>
            <person name="Esteves A.C."/>
            <person name="Alves A."/>
        </authorList>
    </citation>
    <scope>NUCLEOTIDE SEQUENCE</scope>
    <source>
        <strain evidence="1">CBS 339.90</strain>
    </source>
</reference>
<dbReference type="InterPro" id="IPR050600">
    <property type="entry name" value="SETD3_SETD6_MTase"/>
</dbReference>
<dbReference type="InterPro" id="IPR046341">
    <property type="entry name" value="SET_dom_sf"/>
</dbReference>
<dbReference type="EMBL" id="JAUJDW010000049">
    <property type="protein sequence ID" value="KAK0647430.1"/>
    <property type="molecule type" value="Genomic_DNA"/>
</dbReference>
<organism evidence="1 2">
    <name type="scientific">Lasiodiplodia hormozganensis</name>
    <dbReference type="NCBI Taxonomy" id="869390"/>
    <lineage>
        <taxon>Eukaryota</taxon>
        <taxon>Fungi</taxon>
        <taxon>Dikarya</taxon>
        <taxon>Ascomycota</taxon>
        <taxon>Pezizomycotina</taxon>
        <taxon>Dothideomycetes</taxon>
        <taxon>Dothideomycetes incertae sedis</taxon>
        <taxon>Botryosphaeriales</taxon>
        <taxon>Botryosphaeriaceae</taxon>
        <taxon>Lasiodiplodia</taxon>
    </lineage>
</organism>
<name>A0AA39YAD7_9PEZI</name>
<dbReference type="Gene3D" id="3.90.1410.10">
    <property type="entry name" value="set domain protein methyltransferase, domain 1"/>
    <property type="match status" value="1"/>
</dbReference>
<accession>A0AA39YAD7</accession>
<dbReference type="GO" id="GO:0016279">
    <property type="term" value="F:protein-lysine N-methyltransferase activity"/>
    <property type="evidence" value="ECO:0007669"/>
    <property type="project" value="TreeGrafter"/>
</dbReference>
<dbReference type="PANTHER" id="PTHR13271">
    <property type="entry name" value="UNCHARACTERIZED PUTATIVE METHYLTRANSFERASE"/>
    <property type="match status" value="1"/>
</dbReference>
<sequence>MLIARGRSEGWLRVPVSALRVWADLNDVTFNAISVGPLPGFELRGSTVIADGALSSGNAEPLMIIPRDLVLSLEAVRMHAKSDQHLRELLDALADFGRSPRIAILVFLLMQAISNCPNTSIKIGVHNPLKEYIKFLPEELLPTFWTEAERDLLTGTSLKPAIEAKIKSLTKEFDQLRSATEHIKWCAELLWDEEDGIISFDDWLQVDAMYRSRALEFPGIGDSMVPCVDMANHASGDATVALYETDSDGNAALLLRDGKELKKGDEITITYGDKKGACEMLFSYGFIEDSMTSARELFLDLDIPNDDPLKRAKLHVNTSAPGFRLYDSDHVGASAGSTGWQSDFIWLVVVNEEDGLDFQVEQTTDGGHELRVYWNGSVLEDPDKLADTLKTHPLWDVFKLRAVSLLQDRVETQLRLLYGTDDDVKAAMKEKGIRVRERVWSLATRLRDLERDLLERAYGNLEEEKEKLVETETVQQYLQAMAQQEPEEDFT</sequence>
<dbReference type="PANTHER" id="PTHR13271:SF76">
    <property type="entry name" value="SET DOMAIN-CONTAINING PROTEIN 8"/>
    <property type="match status" value="1"/>
</dbReference>
<evidence type="ECO:0000313" key="2">
    <source>
        <dbReference type="Proteomes" id="UP001175001"/>
    </source>
</evidence>
<keyword evidence="2" id="KW-1185">Reference proteome</keyword>
<proteinExistence type="predicted"/>
<evidence type="ECO:0000313" key="1">
    <source>
        <dbReference type="EMBL" id="KAK0647430.1"/>
    </source>
</evidence>
<protein>
    <submittedName>
        <fullName evidence="1">SET domain-containing protein 8</fullName>
    </submittedName>
</protein>
<dbReference type="SUPFAM" id="SSF82199">
    <property type="entry name" value="SET domain"/>
    <property type="match status" value="1"/>
</dbReference>
<dbReference type="GO" id="GO:0005634">
    <property type="term" value="C:nucleus"/>
    <property type="evidence" value="ECO:0007669"/>
    <property type="project" value="TreeGrafter"/>
</dbReference>
<gene>
    <name evidence="1" type="primary">set8</name>
    <name evidence="1" type="ORF">DIS24_g7694</name>
</gene>
<dbReference type="Proteomes" id="UP001175001">
    <property type="component" value="Unassembled WGS sequence"/>
</dbReference>
<dbReference type="AlphaFoldDB" id="A0AA39YAD7"/>
<comment type="caution">
    <text evidence="1">The sequence shown here is derived from an EMBL/GenBank/DDBJ whole genome shotgun (WGS) entry which is preliminary data.</text>
</comment>
<dbReference type="CDD" id="cd10527">
    <property type="entry name" value="SET_LSMT"/>
    <property type="match status" value="1"/>
</dbReference>